<gene>
    <name evidence="1" type="ORF">RI532_13595</name>
</gene>
<dbReference type="EMBL" id="JAVLAM010000006">
    <property type="protein sequence ID" value="MDT7015410.1"/>
    <property type="molecule type" value="Genomic_DNA"/>
</dbReference>
<protein>
    <submittedName>
        <fullName evidence="1">Phage head morphogenesis protein</fullName>
    </submittedName>
</protein>
<organism evidence="1 2">
    <name type="scientific">Levilactobacillus namurensis</name>
    <dbReference type="NCBI Taxonomy" id="380393"/>
    <lineage>
        <taxon>Bacteria</taxon>
        <taxon>Bacillati</taxon>
        <taxon>Bacillota</taxon>
        <taxon>Bacilli</taxon>
        <taxon>Lactobacillales</taxon>
        <taxon>Lactobacillaceae</taxon>
        <taxon>Levilactobacillus</taxon>
    </lineage>
</organism>
<accession>A0AAW8WAC2</accession>
<reference evidence="1" key="1">
    <citation type="submission" date="2023-08" db="EMBL/GenBank/DDBJ databases">
        <authorList>
            <person name="Page C.A."/>
            <person name="Perez-Diaz I.M."/>
        </authorList>
    </citation>
    <scope>NUCLEOTIDE SEQUENCE</scope>
    <source>
        <strain evidence="1">3.8.38</strain>
    </source>
</reference>
<comment type="caution">
    <text evidence="1">The sequence shown here is derived from an EMBL/GenBank/DDBJ whole genome shotgun (WGS) entry which is preliminary data.</text>
</comment>
<proteinExistence type="predicted"/>
<name>A0AAW8WAC2_9LACO</name>
<dbReference type="RefSeq" id="WP_313845731.1">
    <property type="nucleotide sequence ID" value="NZ_CP134160.1"/>
</dbReference>
<dbReference type="Proteomes" id="UP001254075">
    <property type="component" value="Unassembled WGS sequence"/>
</dbReference>
<evidence type="ECO:0000313" key="2">
    <source>
        <dbReference type="Proteomes" id="UP001254075"/>
    </source>
</evidence>
<sequence length="311" mass="35119">MTTIKKERQKIRQLVKQDKANSQTINSFYQQALSIIANHLKEFYNEYADDSGLTLNQVSSAVSSWDTQHFYAAINQMLTDVQPDDKLSKQLQAAYVKASLTKRDMLGAMIGAGMSIATARSELYGVTELNRQRSAAYADNSSRSQQNVPQSTDQAEYVQRLWVHQDVMANRMIETLNKGLSRGISVTAMNKLTRSIPQSGDRIDDNLATPMNQLLSRIDGLMQIQSVENTNKGKRQAYEDSDVKFVMWLTEEDYHVCDICQPLDKQRFPFGQAPIPQEDTHPRCRCQLVACDEDGNLLDGQLDGMMTGEFD</sequence>
<evidence type="ECO:0000313" key="1">
    <source>
        <dbReference type="EMBL" id="MDT7015410.1"/>
    </source>
</evidence>
<dbReference type="AlphaFoldDB" id="A0AAW8WAC2"/>